<evidence type="ECO:0000256" key="1">
    <source>
        <dbReference type="ARBA" id="ARBA00001946"/>
    </source>
</evidence>
<dbReference type="EMBL" id="JACYTR010000100">
    <property type="protein sequence ID" value="MBD8528234.1"/>
    <property type="molecule type" value="Genomic_DNA"/>
</dbReference>
<dbReference type="EC" id="2.7.7.65" evidence="2"/>
<dbReference type="CDD" id="cd01949">
    <property type="entry name" value="GGDEF"/>
    <property type="match status" value="1"/>
</dbReference>
<name>A0AAW3ZTE7_9GAMM</name>
<evidence type="ECO:0000256" key="4">
    <source>
        <dbReference type="SAM" id="SignalP"/>
    </source>
</evidence>
<feature type="domain" description="GGDEF" evidence="5">
    <location>
        <begin position="464"/>
        <end position="597"/>
    </location>
</feature>
<dbReference type="PANTHER" id="PTHR45138">
    <property type="entry name" value="REGULATORY COMPONENTS OF SENSORY TRANSDUCTION SYSTEM"/>
    <property type="match status" value="1"/>
</dbReference>
<dbReference type="SMART" id="SM00267">
    <property type="entry name" value="GGDEF"/>
    <property type="match status" value="1"/>
</dbReference>
<dbReference type="InterPro" id="IPR050469">
    <property type="entry name" value="Diguanylate_Cyclase"/>
</dbReference>
<sequence>MVAGCSLVLKSVLLAIALTLAVAVQATESPTPIADLLVDRDNNTIPDSLGQTVVVEGWVTVTPSDLSNTSFQTIIEDQSGSGIILFSPSLEMTFERGDRVRARGELSQHRGAPQLKNIEVELVGNESVPSALSVTLASVDGWQHMGKRVQVEGEVGPVSADVFGRMRLSSEDGSVLSLYFPPPVVADFDWQQWPRGSRISVTGVVSIYKQTWPYEGGFQLIVTRPEDIRLLAPPQPAWQRWAQLSIAPASALLVIALFVNYRVQRRAKARAHELATLTALSASFSTEHLDQAQLARSATDILTAYDIAELACVFPGIGAAASATVVFTAHDSEIAESFEAELGRNDPGQDAQAVADFVQRLAATLSLQLIALHPLTSSHDGYGFICAFALQRRKPSALQERTLYAAARLLALALENQRVRHNALIEQQKLHQLVVTDDLTGLYNRRFLDEYLRVQLPLAQRRGSGLAFVALDIDFFKRINDEHGHAAGDRVLAGVAAVLRQTCRSSDLIARVGGEEFLIIINDAEQGTALPFCERIRNEVAASEFDLDGTRINVTVSIGIAIFGVHADDIESLHHAADMALYAAKRAGRNRCAWAAEKAA</sequence>
<evidence type="ECO:0000313" key="6">
    <source>
        <dbReference type="EMBL" id="MBD8528234.1"/>
    </source>
</evidence>
<keyword evidence="7" id="KW-1185">Reference proteome</keyword>
<dbReference type="InterPro" id="IPR000160">
    <property type="entry name" value="GGDEF_dom"/>
</dbReference>
<feature type="chain" id="PRO_5043542880" description="diguanylate cyclase" evidence="4">
    <location>
        <begin position="27"/>
        <end position="600"/>
    </location>
</feature>
<evidence type="ECO:0000256" key="3">
    <source>
        <dbReference type="ARBA" id="ARBA00034247"/>
    </source>
</evidence>
<dbReference type="InterPro" id="IPR043128">
    <property type="entry name" value="Rev_trsase/Diguanyl_cyclase"/>
</dbReference>
<dbReference type="PROSITE" id="PS50887">
    <property type="entry name" value="GGDEF"/>
    <property type="match status" value="1"/>
</dbReference>
<evidence type="ECO:0000259" key="5">
    <source>
        <dbReference type="PROSITE" id="PS50887"/>
    </source>
</evidence>
<protein>
    <recommendedName>
        <fullName evidence="2">diguanylate cyclase</fullName>
        <ecNumber evidence="2">2.7.7.65</ecNumber>
    </recommendedName>
</protein>
<feature type="signal peptide" evidence="4">
    <location>
        <begin position="1"/>
        <end position="26"/>
    </location>
</feature>
<keyword evidence="4" id="KW-0732">Signal</keyword>
<comment type="caution">
    <text evidence="6">The sequence shown here is derived from an EMBL/GenBank/DDBJ whole genome shotgun (WGS) entry which is preliminary data.</text>
</comment>
<evidence type="ECO:0000313" key="7">
    <source>
        <dbReference type="Proteomes" id="UP000613768"/>
    </source>
</evidence>
<dbReference type="Pfam" id="PF00990">
    <property type="entry name" value="GGDEF"/>
    <property type="match status" value="1"/>
</dbReference>
<dbReference type="GO" id="GO:0052621">
    <property type="term" value="F:diguanylate cyclase activity"/>
    <property type="evidence" value="ECO:0007669"/>
    <property type="project" value="UniProtKB-EC"/>
</dbReference>
<gene>
    <name evidence="6" type="ORF">IFO71_21000</name>
</gene>
<comment type="catalytic activity">
    <reaction evidence="3">
        <text>2 GTP = 3',3'-c-di-GMP + 2 diphosphate</text>
        <dbReference type="Rhea" id="RHEA:24898"/>
        <dbReference type="ChEBI" id="CHEBI:33019"/>
        <dbReference type="ChEBI" id="CHEBI:37565"/>
        <dbReference type="ChEBI" id="CHEBI:58805"/>
        <dbReference type="EC" id="2.7.7.65"/>
    </reaction>
</comment>
<dbReference type="RefSeq" id="WP_192031649.1">
    <property type="nucleotide sequence ID" value="NZ_JACYTR010000100.1"/>
</dbReference>
<organism evidence="6 7">
    <name type="scientific">Pseudomarimonas arenosa</name>
    <dbReference type="NCBI Taxonomy" id="2774145"/>
    <lineage>
        <taxon>Bacteria</taxon>
        <taxon>Pseudomonadati</taxon>
        <taxon>Pseudomonadota</taxon>
        <taxon>Gammaproteobacteria</taxon>
        <taxon>Lysobacterales</taxon>
        <taxon>Lysobacteraceae</taxon>
        <taxon>Pseudomarimonas</taxon>
    </lineage>
</organism>
<accession>A0AAW3ZTE7</accession>
<dbReference type="AlphaFoldDB" id="A0AAW3ZTE7"/>
<comment type="cofactor">
    <cofactor evidence="1">
        <name>Mg(2+)</name>
        <dbReference type="ChEBI" id="CHEBI:18420"/>
    </cofactor>
</comment>
<dbReference type="Proteomes" id="UP000613768">
    <property type="component" value="Unassembled WGS sequence"/>
</dbReference>
<dbReference type="PANTHER" id="PTHR45138:SF9">
    <property type="entry name" value="DIGUANYLATE CYCLASE DGCM-RELATED"/>
    <property type="match status" value="1"/>
</dbReference>
<dbReference type="SUPFAM" id="SSF55073">
    <property type="entry name" value="Nucleotide cyclase"/>
    <property type="match status" value="1"/>
</dbReference>
<proteinExistence type="predicted"/>
<reference evidence="6 7" key="1">
    <citation type="submission" date="2020-09" db="EMBL/GenBank/DDBJ databases">
        <title>Pseudoxanthomonas sp. CAU 1598 isolated from sand of Yaerae Beach.</title>
        <authorList>
            <person name="Kim W."/>
        </authorList>
    </citation>
    <scope>NUCLEOTIDE SEQUENCE [LARGE SCALE GENOMIC DNA]</scope>
    <source>
        <strain evidence="6 7">CAU 1598</strain>
    </source>
</reference>
<evidence type="ECO:0000256" key="2">
    <source>
        <dbReference type="ARBA" id="ARBA00012528"/>
    </source>
</evidence>
<dbReference type="NCBIfam" id="TIGR00254">
    <property type="entry name" value="GGDEF"/>
    <property type="match status" value="1"/>
</dbReference>
<dbReference type="Gene3D" id="3.30.70.270">
    <property type="match status" value="1"/>
</dbReference>
<dbReference type="InterPro" id="IPR029787">
    <property type="entry name" value="Nucleotide_cyclase"/>
</dbReference>
<dbReference type="FunFam" id="3.30.70.270:FF:000001">
    <property type="entry name" value="Diguanylate cyclase domain protein"/>
    <property type="match status" value="1"/>
</dbReference>